<dbReference type="InterPro" id="IPR036388">
    <property type="entry name" value="WH-like_DNA-bd_sf"/>
</dbReference>
<feature type="domain" description="RNA polymerase sigma-70 region 2" evidence="6">
    <location>
        <begin position="21"/>
        <end position="89"/>
    </location>
</feature>
<evidence type="ECO:0000256" key="3">
    <source>
        <dbReference type="ARBA" id="ARBA00023082"/>
    </source>
</evidence>
<dbReference type="InterPro" id="IPR013249">
    <property type="entry name" value="RNA_pol_sigma70_r4_t2"/>
</dbReference>
<keyword evidence="9" id="KW-1185">Reference proteome</keyword>
<dbReference type="Gene3D" id="1.10.1740.10">
    <property type="match status" value="1"/>
</dbReference>
<evidence type="ECO:0000313" key="9">
    <source>
        <dbReference type="Proteomes" id="UP001597191"/>
    </source>
</evidence>
<comment type="similarity">
    <text evidence="1">Belongs to the sigma-70 factor family. ECF subfamily.</text>
</comment>
<keyword evidence="5" id="KW-0804">Transcription</keyword>
<evidence type="ECO:0000259" key="7">
    <source>
        <dbReference type="Pfam" id="PF08281"/>
    </source>
</evidence>
<dbReference type="InterPro" id="IPR013324">
    <property type="entry name" value="RNA_pol_sigma_r3/r4-like"/>
</dbReference>
<evidence type="ECO:0000256" key="5">
    <source>
        <dbReference type="ARBA" id="ARBA00023163"/>
    </source>
</evidence>
<dbReference type="Pfam" id="PF04542">
    <property type="entry name" value="Sigma70_r2"/>
    <property type="match status" value="1"/>
</dbReference>
<keyword evidence="2" id="KW-0805">Transcription regulation</keyword>
<dbReference type="SUPFAM" id="SSF88659">
    <property type="entry name" value="Sigma3 and sigma4 domains of RNA polymerase sigma factors"/>
    <property type="match status" value="1"/>
</dbReference>
<evidence type="ECO:0000259" key="6">
    <source>
        <dbReference type="Pfam" id="PF04542"/>
    </source>
</evidence>
<evidence type="ECO:0000313" key="8">
    <source>
        <dbReference type="EMBL" id="MFD1411469.1"/>
    </source>
</evidence>
<name>A0ABW4BNH3_9LACO</name>
<dbReference type="Pfam" id="PF08281">
    <property type="entry name" value="Sigma70_r4_2"/>
    <property type="match status" value="1"/>
</dbReference>
<dbReference type="InterPro" id="IPR014284">
    <property type="entry name" value="RNA_pol_sigma-70_dom"/>
</dbReference>
<accession>A0ABW4BNH3</accession>
<proteinExistence type="inferred from homology"/>
<dbReference type="NCBIfam" id="TIGR02937">
    <property type="entry name" value="sigma70-ECF"/>
    <property type="match status" value="1"/>
</dbReference>
<dbReference type="EMBL" id="JBHTOH010000077">
    <property type="protein sequence ID" value="MFD1411469.1"/>
    <property type="molecule type" value="Genomic_DNA"/>
</dbReference>
<dbReference type="SUPFAM" id="SSF88946">
    <property type="entry name" value="Sigma2 domain of RNA polymerase sigma factors"/>
    <property type="match status" value="1"/>
</dbReference>
<evidence type="ECO:0000256" key="4">
    <source>
        <dbReference type="ARBA" id="ARBA00023125"/>
    </source>
</evidence>
<dbReference type="PANTHER" id="PTHR43133">
    <property type="entry name" value="RNA POLYMERASE ECF-TYPE SIGMA FACTO"/>
    <property type="match status" value="1"/>
</dbReference>
<reference evidence="9" key="1">
    <citation type="journal article" date="2019" name="Int. J. Syst. Evol. Microbiol.">
        <title>The Global Catalogue of Microorganisms (GCM) 10K type strain sequencing project: providing services to taxonomists for standard genome sequencing and annotation.</title>
        <authorList>
            <consortium name="The Broad Institute Genomics Platform"/>
            <consortium name="The Broad Institute Genome Sequencing Center for Infectious Disease"/>
            <person name="Wu L."/>
            <person name="Ma J."/>
        </authorList>
    </citation>
    <scope>NUCLEOTIDE SEQUENCE [LARGE SCALE GENOMIC DNA]</scope>
    <source>
        <strain evidence="9">CCM 8937</strain>
    </source>
</reference>
<dbReference type="Gene3D" id="1.10.10.10">
    <property type="entry name" value="Winged helix-like DNA-binding domain superfamily/Winged helix DNA-binding domain"/>
    <property type="match status" value="1"/>
</dbReference>
<evidence type="ECO:0000256" key="1">
    <source>
        <dbReference type="ARBA" id="ARBA00010641"/>
    </source>
</evidence>
<dbReference type="Proteomes" id="UP001597191">
    <property type="component" value="Unassembled WGS sequence"/>
</dbReference>
<comment type="caution">
    <text evidence="8">The sequence shown here is derived from an EMBL/GenBank/DDBJ whole genome shotgun (WGS) entry which is preliminary data.</text>
</comment>
<dbReference type="InterPro" id="IPR039425">
    <property type="entry name" value="RNA_pol_sigma-70-like"/>
</dbReference>
<dbReference type="RefSeq" id="WP_125651116.1">
    <property type="nucleotide sequence ID" value="NZ_JBHTOH010000077.1"/>
</dbReference>
<evidence type="ECO:0000256" key="2">
    <source>
        <dbReference type="ARBA" id="ARBA00023015"/>
    </source>
</evidence>
<dbReference type="PANTHER" id="PTHR43133:SF8">
    <property type="entry name" value="RNA POLYMERASE SIGMA FACTOR HI_1459-RELATED"/>
    <property type="match status" value="1"/>
</dbReference>
<protein>
    <submittedName>
        <fullName evidence="8">RNA polymerase sigma factor</fullName>
    </submittedName>
</protein>
<keyword evidence="4" id="KW-0238">DNA-binding</keyword>
<feature type="domain" description="RNA polymerase sigma factor 70 region 4 type 2" evidence="7">
    <location>
        <begin position="114"/>
        <end position="165"/>
    </location>
</feature>
<dbReference type="InterPro" id="IPR013325">
    <property type="entry name" value="RNA_pol_sigma_r2"/>
</dbReference>
<sequence length="174" mass="20108">MLEEELITKLRSQDEGALTALITQYGDYVLQVIWHQLPSSYERSYTSDIANRCYYQIWSKIGSFDETRGNLKTWLGAIVKHQAIDYQRGLSATFSQLDLTGVVIATPPPDEPLELGQLLNVLSEKERAIFQLYFDKDLTPEEIAHRLHMRRGAVYKQLSRARKKLKQEADKNDF</sequence>
<dbReference type="CDD" id="cd06171">
    <property type="entry name" value="Sigma70_r4"/>
    <property type="match status" value="1"/>
</dbReference>
<gene>
    <name evidence="8" type="ORF">ACFQ4R_07725</name>
</gene>
<organism evidence="8 9">
    <name type="scientific">Lapidilactobacillus gannanensis</name>
    <dbReference type="NCBI Taxonomy" id="2486002"/>
    <lineage>
        <taxon>Bacteria</taxon>
        <taxon>Bacillati</taxon>
        <taxon>Bacillota</taxon>
        <taxon>Bacilli</taxon>
        <taxon>Lactobacillales</taxon>
        <taxon>Lactobacillaceae</taxon>
        <taxon>Lapidilactobacillus</taxon>
    </lineage>
</organism>
<keyword evidence="3" id="KW-0731">Sigma factor</keyword>
<dbReference type="InterPro" id="IPR007627">
    <property type="entry name" value="RNA_pol_sigma70_r2"/>
</dbReference>